<dbReference type="InterPro" id="IPR009936">
    <property type="entry name" value="DUF1468"/>
</dbReference>
<feature type="transmembrane region" description="Helical" evidence="2">
    <location>
        <begin position="126"/>
        <end position="157"/>
    </location>
</feature>
<evidence type="ECO:0000259" key="3">
    <source>
        <dbReference type="Pfam" id="PF07331"/>
    </source>
</evidence>
<evidence type="ECO:0000256" key="2">
    <source>
        <dbReference type="SAM" id="Phobius"/>
    </source>
</evidence>
<organism evidence="4 5">
    <name type="scientific">Jiangella asiatica</name>
    <dbReference type="NCBI Taxonomy" id="2530372"/>
    <lineage>
        <taxon>Bacteria</taxon>
        <taxon>Bacillati</taxon>
        <taxon>Actinomycetota</taxon>
        <taxon>Actinomycetes</taxon>
        <taxon>Jiangellales</taxon>
        <taxon>Jiangellaceae</taxon>
        <taxon>Jiangella</taxon>
    </lineage>
</organism>
<feature type="domain" description="DUF1468" evidence="3">
    <location>
        <begin position="22"/>
        <end position="192"/>
    </location>
</feature>
<name>A0A4V2Z3C4_9ACTN</name>
<reference evidence="4 5" key="1">
    <citation type="submission" date="2019-03" db="EMBL/GenBank/DDBJ databases">
        <title>Draft genome sequences of novel Actinobacteria.</title>
        <authorList>
            <person name="Sahin N."/>
            <person name="Ay H."/>
            <person name="Saygin H."/>
        </authorList>
    </citation>
    <scope>NUCLEOTIDE SEQUENCE [LARGE SCALE GENOMIC DNA]</scope>
    <source>
        <strain evidence="4 5">5K138</strain>
    </source>
</reference>
<dbReference type="EMBL" id="SMKZ01000009">
    <property type="protein sequence ID" value="TDE11828.1"/>
    <property type="molecule type" value="Genomic_DNA"/>
</dbReference>
<protein>
    <submittedName>
        <fullName evidence="4">Tripartite tricarboxylate transporter TctB family protein</fullName>
    </submittedName>
</protein>
<proteinExistence type="predicted"/>
<feature type="transmembrane region" description="Helical" evidence="2">
    <location>
        <begin position="21"/>
        <end position="41"/>
    </location>
</feature>
<accession>A0A4V2Z3C4</accession>
<dbReference type="AlphaFoldDB" id="A0A4V2Z3C4"/>
<feature type="transmembrane region" description="Helical" evidence="2">
    <location>
        <begin position="56"/>
        <end position="73"/>
    </location>
</feature>
<keyword evidence="2" id="KW-0812">Transmembrane</keyword>
<feature type="region of interest" description="Disordered" evidence="1">
    <location>
        <begin position="98"/>
        <end position="119"/>
    </location>
</feature>
<dbReference type="OrthoDB" id="2883350at2"/>
<dbReference type="RefSeq" id="WP_131893429.1">
    <property type="nucleotide sequence ID" value="NZ_SMKZ01000009.1"/>
</dbReference>
<keyword evidence="2" id="KW-0472">Membrane</keyword>
<evidence type="ECO:0000313" key="5">
    <source>
        <dbReference type="Proteomes" id="UP000294739"/>
    </source>
</evidence>
<dbReference type="InParanoid" id="A0A4V2Z3C4"/>
<gene>
    <name evidence="4" type="ORF">E1269_08680</name>
</gene>
<keyword evidence="2" id="KW-1133">Transmembrane helix</keyword>
<dbReference type="Proteomes" id="UP000294739">
    <property type="component" value="Unassembled WGS sequence"/>
</dbReference>
<evidence type="ECO:0000313" key="4">
    <source>
        <dbReference type="EMBL" id="TDE11828.1"/>
    </source>
</evidence>
<dbReference type="Pfam" id="PF07331">
    <property type="entry name" value="TctB"/>
    <property type="match status" value="1"/>
</dbReference>
<feature type="compositionally biased region" description="Low complexity" evidence="1">
    <location>
        <begin position="98"/>
        <end position="107"/>
    </location>
</feature>
<keyword evidence="5" id="KW-1185">Reference proteome</keyword>
<sequence length="200" mass="20669">MTGIESRESPRLPLLRGNADAVAGLVVAAFGVFFAVAAVNVEASPFANTVLEPGDLPLVVAVGLIVAGLALTVQSVVRARRRAVDVVGAAAGRAARADPAASDPAGSGVAGSGGAEPRPRPDRRDLLVYGALLVGYVLTLIPLGYIASTFVFILVGSMYHDRLHLVRNVVYAVVFSMGVFVVFNYALGVILPPGVMGFMP</sequence>
<feature type="transmembrane region" description="Helical" evidence="2">
    <location>
        <begin position="169"/>
        <end position="191"/>
    </location>
</feature>
<evidence type="ECO:0000256" key="1">
    <source>
        <dbReference type="SAM" id="MobiDB-lite"/>
    </source>
</evidence>
<comment type="caution">
    <text evidence="4">The sequence shown here is derived from an EMBL/GenBank/DDBJ whole genome shotgun (WGS) entry which is preliminary data.</text>
</comment>